<evidence type="ECO:0000313" key="2">
    <source>
        <dbReference type="Proteomes" id="UP001159363"/>
    </source>
</evidence>
<keyword evidence="2" id="KW-1185">Reference proteome</keyword>
<name>A0ABQ9HJI0_9NEOP</name>
<comment type="caution">
    <text evidence="1">The sequence shown here is derived from an EMBL/GenBank/DDBJ whole genome shotgun (WGS) entry which is preliminary data.</text>
</comment>
<sequence>MQLDVFCATNCQSTVWEWLRRHYTTVQGNGVCAMAGQLGISTGYTSIGNHERCPKPKELEVRLQLLQENWTRFNVIQDELGSLVDSADNETERADMEERYCRLQDYLQHKIKETDANESKQHQETTVQVKLPQLSLPQFNGNIQDWVTLKDTFLSLVG</sequence>
<reference evidence="1 2" key="1">
    <citation type="submission" date="2023-02" db="EMBL/GenBank/DDBJ databases">
        <title>LHISI_Scaffold_Assembly.</title>
        <authorList>
            <person name="Stuart O.P."/>
            <person name="Cleave R."/>
            <person name="Magrath M.J.L."/>
            <person name="Mikheyev A.S."/>
        </authorList>
    </citation>
    <scope>NUCLEOTIDE SEQUENCE [LARGE SCALE GENOMIC DNA]</scope>
    <source>
        <strain evidence="1">Daus_M_001</strain>
        <tissue evidence="1">Leg muscle</tissue>
    </source>
</reference>
<proteinExistence type="predicted"/>
<organism evidence="1 2">
    <name type="scientific">Dryococelus australis</name>
    <dbReference type="NCBI Taxonomy" id="614101"/>
    <lineage>
        <taxon>Eukaryota</taxon>
        <taxon>Metazoa</taxon>
        <taxon>Ecdysozoa</taxon>
        <taxon>Arthropoda</taxon>
        <taxon>Hexapoda</taxon>
        <taxon>Insecta</taxon>
        <taxon>Pterygota</taxon>
        <taxon>Neoptera</taxon>
        <taxon>Polyneoptera</taxon>
        <taxon>Phasmatodea</taxon>
        <taxon>Verophasmatodea</taxon>
        <taxon>Anareolatae</taxon>
        <taxon>Phasmatidae</taxon>
        <taxon>Eurycanthinae</taxon>
        <taxon>Dryococelus</taxon>
    </lineage>
</organism>
<accession>A0ABQ9HJI0</accession>
<protein>
    <submittedName>
        <fullName evidence="1">Uncharacterized protein</fullName>
    </submittedName>
</protein>
<evidence type="ECO:0000313" key="1">
    <source>
        <dbReference type="EMBL" id="KAJ8884392.1"/>
    </source>
</evidence>
<dbReference type="EMBL" id="JARBHB010000005">
    <property type="protein sequence ID" value="KAJ8884392.1"/>
    <property type="molecule type" value="Genomic_DNA"/>
</dbReference>
<gene>
    <name evidence="1" type="ORF">PR048_016249</name>
</gene>
<dbReference type="Proteomes" id="UP001159363">
    <property type="component" value="Chromosome 4"/>
</dbReference>